<organism evidence="10 11">
    <name type="scientific">Chrysochromulina tobinii</name>
    <dbReference type="NCBI Taxonomy" id="1460289"/>
    <lineage>
        <taxon>Eukaryota</taxon>
        <taxon>Haptista</taxon>
        <taxon>Haptophyta</taxon>
        <taxon>Prymnesiophyceae</taxon>
        <taxon>Prymnesiales</taxon>
        <taxon>Chrysochromulinaceae</taxon>
        <taxon>Chrysochromulina</taxon>
    </lineage>
</organism>
<name>A0A0M0JRI5_9EUKA</name>
<dbReference type="OrthoDB" id="7848332at2759"/>
<dbReference type="SUPFAM" id="SSF53335">
    <property type="entry name" value="S-adenosyl-L-methionine-dependent methyltransferases"/>
    <property type="match status" value="1"/>
</dbReference>
<evidence type="ECO:0000256" key="4">
    <source>
        <dbReference type="ARBA" id="ARBA00022691"/>
    </source>
</evidence>
<dbReference type="EC" id="2.1.1.319" evidence="1"/>
<dbReference type="PANTHER" id="PTHR11006">
    <property type="entry name" value="PROTEIN ARGININE N-METHYLTRANSFERASE"/>
    <property type="match status" value="1"/>
</dbReference>
<gene>
    <name evidence="10" type="ORF">Ctob_006329</name>
</gene>
<dbReference type="InterPro" id="IPR041698">
    <property type="entry name" value="Methyltransf_25"/>
</dbReference>
<dbReference type="GO" id="GO:0032259">
    <property type="term" value="P:methylation"/>
    <property type="evidence" value="ECO:0007669"/>
    <property type="project" value="UniProtKB-KW"/>
</dbReference>
<dbReference type="CDD" id="cd02440">
    <property type="entry name" value="AdoMet_MTases"/>
    <property type="match status" value="1"/>
</dbReference>
<sequence>MLAGGSSWPARATARLLCIMSAASTDDSPNKVSANPLPTAEYFAEYGQLYDHVGMLQDEQRMTAYHDAIKLNAERHFKGKVVLDLGAGTGVLSIWAAQAGAKHVYAVEATDVATHAEKMAEAHGFGSVITVLRGRMEELELPCKVDVLLSEWMGYFLLRESMVQSVLLARDRWLAPGGVMYPSSARLLVAALDDPPFVPSRHSEVERHVADWDVLASDMSTRYGLSLQALAPAWRAEQEQYTFRQAWQGLVPESAGIGEPQVLLDVDMGTVQNDELFGWSSTVQISEATPETPVTALVGWFDVRFCAGLPEGAEGCVTLDTSPTAAPTHWAHTTVPLQPPLTTPTVGVRLTQSTRSHHDLNLTLSYDAGAPPERVGASFAITAEFRGTHARSGEAGVAPADGFAYDDDAA</sequence>
<dbReference type="InterPro" id="IPR025799">
    <property type="entry name" value="Arg_MeTrfase"/>
</dbReference>
<evidence type="ECO:0000313" key="11">
    <source>
        <dbReference type="Proteomes" id="UP000037460"/>
    </source>
</evidence>
<evidence type="ECO:0000259" key="8">
    <source>
        <dbReference type="Pfam" id="PF13649"/>
    </source>
</evidence>
<feature type="domain" description="Methyltransferase" evidence="8">
    <location>
        <begin position="82"/>
        <end position="178"/>
    </location>
</feature>
<evidence type="ECO:0000256" key="2">
    <source>
        <dbReference type="ARBA" id="ARBA00022603"/>
    </source>
</evidence>
<dbReference type="InterPro" id="IPR055135">
    <property type="entry name" value="PRMT_dom"/>
</dbReference>
<proteinExistence type="predicted"/>
<keyword evidence="3 6" id="KW-0808">Transferase</keyword>
<dbReference type="GO" id="GO:0035242">
    <property type="term" value="F:protein-arginine omega-N asymmetric methyltransferase activity"/>
    <property type="evidence" value="ECO:0007669"/>
    <property type="project" value="UniProtKB-EC"/>
</dbReference>
<dbReference type="InterPro" id="IPR029063">
    <property type="entry name" value="SAM-dependent_MTases_sf"/>
</dbReference>
<comment type="catalytic activity">
    <reaction evidence="5">
        <text>L-arginyl-[protein] + S-adenosyl-L-methionine = N(omega)-methyl-L-arginyl-[protein] + S-adenosyl-L-homocysteine + H(+)</text>
        <dbReference type="Rhea" id="RHEA:48100"/>
        <dbReference type="Rhea" id="RHEA-COMP:10532"/>
        <dbReference type="Rhea" id="RHEA-COMP:11990"/>
        <dbReference type="ChEBI" id="CHEBI:15378"/>
        <dbReference type="ChEBI" id="CHEBI:29965"/>
        <dbReference type="ChEBI" id="CHEBI:57856"/>
        <dbReference type="ChEBI" id="CHEBI:59789"/>
        <dbReference type="ChEBI" id="CHEBI:65280"/>
    </reaction>
    <physiologicalReaction direction="left-to-right" evidence="5">
        <dbReference type="Rhea" id="RHEA:48101"/>
    </physiologicalReaction>
</comment>
<comment type="caution">
    <text evidence="10">The sequence shown here is derived from an EMBL/GenBank/DDBJ whole genome shotgun (WGS) entry which is preliminary data.</text>
</comment>
<keyword evidence="4 6" id="KW-0949">S-adenosyl-L-methionine</keyword>
<evidence type="ECO:0000313" key="10">
    <source>
        <dbReference type="EMBL" id="KOO28907.1"/>
    </source>
</evidence>
<dbReference type="GO" id="GO:0042054">
    <property type="term" value="F:histone methyltransferase activity"/>
    <property type="evidence" value="ECO:0007669"/>
    <property type="project" value="TreeGrafter"/>
</dbReference>
<dbReference type="Proteomes" id="UP000037460">
    <property type="component" value="Unassembled WGS sequence"/>
</dbReference>
<keyword evidence="2 6" id="KW-0489">Methyltransferase</keyword>
<dbReference type="FunFam" id="3.40.50.150:FF:000003">
    <property type="entry name" value="Blast:Protein arginine N-methyltransferase 1"/>
    <property type="match status" value="1"/>
</dbReference>
<accession>A0A0M0JRI5</accession>
<dbReference type="Pfam" id="PF22528">
    <property type="entry name" value="PRMT_C"/>
    <property type="match status" value="1"/>
</dbReference>
<dbReference type="AlphaFoldDB" id="A0A0M0JRI5"/>
<evidence type="ECO:0000256" key="7">
    <source>
        <dbReference type="SAM" id="MobiDB-lite"/>
    </source>
</evidence>
<keyword evidence="11" id="KW-1185">Reference proteome</keyword>
<dbReference type="Pfam" id="PF13649">
    <property type="entry name" value="Methyltransf_25"/>
    <property type="match status" value="1"/>
</dbReference>
<feature type="region of interest" description="Disordered" evidence="7">
    <location>
        <begin position="390"/>
        <end position="410"/>
    </location>
</feature>
<evidence type="ECO:0000256" key="6">
    <source>
        <dbReference type="PROSITE-ProRule" id="PRU01015"/>
    </source>
</evidence>
<dbReference type="Gene3D" id="2.70.160.11">
    <property type="entry name" value="Hnrnp arginine n-methyltransferase1"/>
    <property type="match status" value="1"/>
</dbReference>
<reference evidence="11" key="1">
    <citation type="journal article" date="2015" name="PLoS Genet.">
        <title>Genome Sequence and Transcriptome Analyses of Chrysochromulina tobin: Metabolic Tools for Enhanced Algal Fitness in the Prominent Order Prymnesiales (Haptophyceae).</title>
        <authorList>
            <person name="Hovde B.T."/>
            <person name="Deodato C.R."/>
            <person name="Hunsperger H.M."/>
            <person name="Ryken S.A."/>
            <person name="Yost W."/>
            <person name="Jha R.K."/>
            <person name="Patterson J."/>
            <person name="Monnat R.J. Jr."/>
            <person name="Barlow S.B."/>
            <person name="Starkenburg S.R."/>
            <person name="Cattolico R.A."/>
        </authorList>
    </citation>
    <scope>NUCLEOTIDE SEQUENCE</scope>
    <source>
        <strain evidence="11">CCMP291</strain>
    </source>
</reference>
<dbReference type="GO" id="GO:0005634">
    <property type="term" value="C:nucleus"/>
    <property type="evidence" value="ECO:0007669"/>
    <property type="project" value="TreeGrafter"/>
</dbReference>
<dbReference type="Gene3D" id="3.40.50.150">
    <property type="entry name" value="Vaccinia Virus protein VP39"/>
    <property type="match status" value="1"/>
</dbReference>
<dbReference type="EMBL" id="JWZX01002495">
    <property type="protein sequence ID" value="KOO28907.1"/>
    <property type="molecule type" value="Genomic_DNA"/>
</dbReference>
<evidence type="ECO:0000259" key="9">
    <source>
        <dbReference type="Pfam" id="PF22528"/>
    </source>
</evidence>
<evidence type="ECO:0000256" key="1">
    <source>
        <dbReference type="ARBA" id="ARBA00011925"/>
    </source>
</evidence>
<dbReference type="PANTHER" id="PTHR11006:SF68">
    <property type="entry name" value="PROTEIN ARGININE N-METHYLTRANSFERASE PRMT10"/>
    <property type="match status" value="1"/>
</dbReference>
<feature type="domain" description="Protein arginine N-methyltransferase" evidence="9">
    <location>
        <begin position="223"/>
        <end position="367"/>
    </location>
</feature>
<dbReference type="PROSITE" id="PS51678">
    <property type="entry name" value="SAM_MT_PRMT"/>
    <property type="match status" value="1"/>
</dbReference>
<protein>
    <recommendedName>
        <fullName evidence="1">type I protein arginine methyltransferase</fullName>
        <ecNumber evidence="1">2.1.1.319</ecNumber>
    </recommendedName>
</protein>
<evidence type="ECO:0000256" key="5">
    <source>
        <dbReference type="ARBA" id="ARBA00049303"/>
    </source>
</evidence>
<evidence type="ECO:0000256" key="3">
    <source>
        <dbReference type="ARBA" id="ARBA00022679"/>
    </source>
</evidence>